<dbReference type="GO" id="GO:0008865">
    <property type="term" value="F:fructokinase activity"/>
    <property type="evidence" value="ECO:0007669"/>
    <property type="project" value="UniProtKB-ARBA"/>
</dbReference>
<dbReference type="PANTHER" id="PTHR43085:SF1">
    <property type="entry name" value="PSEUDOURIDINE KINASE-RELATED"/>
    <property type="match status" value="1"/>
</dbReference>
<dbReference type="Gene3D" id="3.40.1190.20">
    <property type="match status" value="1"/>
</dbReference>
<comment type="similarity">
    <text evidence="1 6">Belongs to the carbohydrate kinase PfkB family.</text>
</comment>
<reference evidence="8" key="2">
    <citation type="submission" date="2021-04" db="EMBL/GenBank/DDBJ databases">
        <authorList>
            <person name="Gilroy R."/>
        </authorList>
    </citation>
    <scope>NUCLEOTIDE SEQUENCE</scope>
    <source>
        <strain evidence="8">ChiGjej6B6-1540</strain>
    </source>
</reference>
<evidence type="ECO:0000313" key="9">
    <source>
        <dbReference type="Proteomes" id="UP000824192"/>
    </source>
</evidence>
<dbReference type="Proteomes" id="UP000824192">
    <property type="component" value="Unassembled WGS sequence"/>
</dbReference>
<evidence type="ECO:0000313" key="8">
    <source>
        <dbReference type="EMBL" id="HIW94029.1"/>
    </source>
</evidence>
<organism evidence="8 9">
    <name type="scientific">Candidatus Flavonifractor merdipullorum</name>
    <dbReference type="NCBI Taxonomy" id="2838590"/>
    <lineage>
        <taxon>Bacteria</taxon>
        <taxon>Bacillati</taxon>
        <taxon>Bacillota</taxon>
        <taxon>Clostridia</taxon>
        <taxon>Eubacteriales</taxon>
        <taxon>Oscillospiraceae</taxon>
        <taxon>Flavonifractor</taxon>
    </lineage>
</organism>
<keyword evidence="4 6" id="KW-0418">Kinase</keyword>
<dbReference type="GO" id="GO:0006000">
    <property type="term" value="P:fructose metabolic process"/>
    <property type="evidence" value="ECO:0007669"/>
    <property type="project" value="UniProtKB-ARBA"/>
</dbReference>
<keyword evidence="3" id="KW-0547">Nucleotide-binding</keyword>
<dbReference type="PANTHER" id="PTHR43085">
    <property type="entry name" value="HEXOKINASE FAMILY MEMBER"/>
    <property type="match status" value="1"/>
</dbReference>
<dbReference type="PROSITE" id="PS00584">
    <property type="entry name" value="PFKB_KINASES_2"/>
    <property type="match status" value="1"/>
</dbReference>
<evidence type="ECO:0000259" key="7">
    <source>
        <dbReference type="Pfam" id="PF00294"/>
    </source>
</evidence>
<dbReference type="InterPro" id="IPR011611">
    <property type="entry name" value="PfkB_dom"/>
</dbReference>
<evidence type="ECO:0000256" key="5">
    <source>
        <dbReference type="ARBA" id="ARBA00022840"/>
    </source>
</evidence>
<dbReference type="InterPro" id="IPR002173">
    <property type="entry name" value="Carboh/pur_kinase_PfkB_CS"/>
</dbReference>
<dbReference type="Pfam" id="PF00294">
    <property type="entry name" value="PfkB"/>
    <property type="match status" value="1"/>
</dbReference>
<gene>
    <name evidence="8" type="ORF">H9868_05760</name>
</gene>
<accession>A0A9D1RUN7</accession>
<dbReference type="AlphaFoldDB" id="A0A9D1RUN7"/>
<dbReference type="SUPFAM" id="SSF53613">
    <property type="entry name" value="Ribokinase-like"/>
    <property type="match status" value="1"/>
</dbReference>
<reference evidence="8" key="1">
    <citation type="journal article" date="2021" name="PeerJ">
        <title>Extensive microbial diversity within the chicken gut microbiome revealed by metagenomics and culture.</title>
        <authorList>
            <person name="Gilroy R."/>
            <person name="Ravi A."/>
            <person name="Getino M."/>
            <person name="Pursley I."/>
            <person name="Horton D.L."/>
            <person name="Alikhan N.F."/>
            <person name="Baker D."/>
            <person name="Gharbi K."/>
            <person name="Hall N."/>
            <person name="Watson M."/>
            <person name="Adriaenssens E.M."/>
            <person name="Foster-Nyarko E."/>
            <person name="Jarju S."/>
            <person name="Secka A."/>
            <person name="Antonio M."/>
            <person name="Oren A."/>
            <person name="Chaudhuri R.R."/>
            <person name="La Ragione R."/>
            <person name="Hildebrand F."/>
            <person name="Pallen M.J."/>
        </authorList>
    </citation>
    <scope>NUCLEOTIDE SEQUENCE</scope>
    <source>
        <strain evidence="8">ChiGjej6B6-1540</strain>
    </source>
</reference>
<sequence>MTDLIAVGEVLIDLTQTGVGDAGVRQYAANPGGAPANVAVAAARLGAKAGFVGKVGQDAFGGALRQVLVDNGVDVSGLYDTAAAPTTLAVVSLDEKGDRSFTFYRAPGADTLLTPEEAEQALTEAPKFLHFGSVSLTADPARSATLAAAQKAKAMGVLVSYDPNYRANLWPDEATAKRWMKEPVGLCDVIKLSEEELPLLTGTDDLMEGTRQLVEQGITLVLVTLGDAGAFYRVGETTGQVPGVATKVADTNGAGDTFLGAVLSRLVRRGAQPLQGLDRKTMEEILTFANRAASLTCSRSGAIPAMPTLAELGE</sequence>
<dbReference type="InterPro" id="IPR050306">
    <property type="entry name" value="PfkB_Carbo_kinase"/>
</dbReference>
<evidence type="ECO:0000256" key="4">
    <source>
        <dbReference type="ARBA" id="ARBA00022777"/>
    </source>
</evidence>
<dbReference type="GO" id="GO:0005524">
    <property type="term" value="F:ATP binding"/>
    <property type="evidence" value="ECO:0007669"/>
    <property type="project" value="UniProtKB-KW"/>
</dbReference>
<dbReference type="CDD" id="cd01167">
    <property type="entry name" value="bac_FRK"/>
    <property type="match status" value="1"/>
</dbReference>
<evidence type="ECO:0000256" key="3">
    <source>
        <dbReference type="ARBA" id="ARBA00022741"/>
    </source>
</evidence>
<dbReference type="EMBL" id="DXGA01000116">
    <property type="protein sequence ID" value="HIW94029.1"/>
    <property type="molecule type" value="Genomic_DNA"/>
</dbReference>
<name>A0A9D1RUN7_9FIRM</name>
<proteinExistence type="inferred from homology"/>
<dbReference type="InterPro" id="IPR002139">
    <property type="entry name" value="Ribo/fructo_kinase"/>
</dbReference>
<evidence type="ECO:0000256" key="1">
    <source>
        <dbReference type="ARBA" id="ARBA00010688"/>
    </source>
</evidence>
<feature type="domain" description="Carbohydrate kinase PfkB" evidence="7">
    <location>
        <begin position="1"/>
        <end position="308"/>
    </location>
</feature>
<evidence type="ECO:0000256" key="2">
    <source>
        <dbReference type="ARBA" id="ARBA00022679"/>
    </source>
</evidence>
<protein>
    <submittedName>
        <fullName evidence="8">Carbohydrate kinase</fullName>
    </submittedName>
</protein>
<keyword evidence="2 6" id="KW-0808">Transferase</keyword>
<comment type="caution">
    <text evidence="8">The sequence shown here is derived from an EMBL/GenBank/DDBJ whole genome shotgun (WGS) entry which is preliminary data.</text>
</comment>
<evidence type="ECO:0000256" key="6">
    <source>
        <dbReference type="RuleBase" id="RU003704"/>
    </source>
</evidence>
<keyword evidence="5" id="KW-0067">ATP-binding</keyword>
<dbReference type="InterPro" id="IPR029056">
    <property type="entry name" value="Ribokinase-like"/>
</dbReference>
<dbReference type="PRINTS" id="PR00990">
    <property type="entry name" value="RIBOKINASE"/>
</dbReference>